<dbReference type="PANTHER" id="PTHR33376">
    <property type="match status" value="1"/>
</dbReference>
<comment type="caution">
    <text evidence="3">The sequence shown here is derived from an EMBL/GenBank/DDBJ whole genome shotgun (WGS) entry which is preliminary data.</text>
</comment>
<evidence type="ECO:0000313" key="3">
    <source>
        <dbReference type="EMBL" id="MDU0339012.1"/>
    </source>
</evidence>
<protein>
    <submittedName>
        <fullName evidence="3">TRAP transporter substrate-binding protein</fullName>
    </submittedName>
</protein>
<name>A0ABU3S3L4_9HYPH</name>
<dbReference type="Gene3D" id="3.40.190.170">
    <property type="entry name" value="Bacterial extracellular solute-binding protein, family 7"/>
    <property type="match status" value="1"/>
</dbReference>
<gene>
    <name evidence="3" type="ORF">RKE40_03935</name>
</gene>
<proteinExistence type="predicted"/>
<dbReference type="InterPro" id="IPR018389">
    <property type="entry name" value="DctP_fam"/>
</dbReference>
<dbReference type="Proteomes" id="UP001254257">
    <property type="component" value="Unassembled WGS sequence"/>
</dbReference>
<dbReference type="RefSeq" id="WP_316016925.1">
    <property type="nucleotide sequence ID" value="NZ_JAWDID010000003.1"/>
</dbReference>
<sequence>MSVLNWLGGALITAAVAVSGQAAAQTSLKVVAPWSNLNAYGKVEQPFWSKKFGELTGGQVTAQVTSYSELGLSGVELLRLAKLGVFDIAHIVVGYSVADDPVIEGLELSTLIQDIPTGQKALDAYRPAVAETLLKKHNLVLLGAYPNPSQVLYCREPVKSLADLKGRKVRFYGASMNDFISAAGAVGVSVPLAEVVPSLQRGVVDCGITGTLTGYSFKWPEVTKNLYTMRFGWGLTLIAASKAKWDALPKDRQEATRKAVGTLEQELWALAASDDKAGLDCNTGRAACAYGAPAAMALTEPSAADEAERKRILQDVVLKKWAARCDKACVEQWNATVGKVAGVTAAP</sequence>
<keyword evidence="4" id="KW-1185">Reference proteome</keyword>
<feature type="signal peptide" evidence="2">
    <location>
        <begin position="1"/>
        <end position="24"/>
    </location>
</feature>
<reference evidence="3 4" key="1">
    <citation type="submission" date="2023-09" db="EMBL/GenBank/DDBJ databases">
        <title>Whole genome shotgun sequencing (WGS) of Bosea sp. ZW T0_25, isolated from stored onions (Allium cepa).</title>
        <authorList>
            <person name="Stoll D.A."/>
            <person name="Huch M."/>
        </authorList>
    </citation>
    <scope>NUCLEOTIDE SEQUENCE [LARGE SCALE GENOMIC DNA]</scope>
    <source>
        <strain evidence="3 4">ZW T0_25</strain>
    </source>
</reference>
<accession>A0ABU3S3L4</accession>
<dbReference type="Pfam" id="PF03480">
    <property type="entry name" value="DctP"/>
    <property type="match status" value="1"/>
</dbReference>
<evidence type="ECO:0000256" key="2">
    <source>
        <dbReference type="SAM" id="SignalP"/>
    </source>
</evidence>
<dbReference type="InterPro" id="IPR038404">
    <property type="entry name" value="TRAP_DctP_sf"/>
</dbReference>
<feature type="chain" id="PRO_5045135788" evidence="2">
    <location>
        <begin position="25"/>
        <end position="347"/>
    </location>
</feature>
<dbReference type="NCBIfam" id="NF037995">
    <property type="entry name" value="TRAP_S1"/>
    <property type="match status" value="1"/>
</dbReference>
<evidence type="ECO:0000313" key="4">
    <source>
        <dbReference type="Proteomes" id="UP001254257"/>
    </source>
</evidence>
<dbReference type="EMBL" id="JAWDID010000003">
    <property type="protein sequence ID" value="MDU0339012.1"/>
    <property type="molecule type" value="Genomic_DNA"/>
</dbReference>
<dbReference type="PANTHER" id="PTHR33376:SF4">
    <property type="entry name" value="SIALIC ACID-BINDING PERIPLASMIC PROTEIN SIAP"/>
    <property type="match status" value="1"/>
</dbReference>
<keyword evidence="1 2" id="KW-0732">Signal</keyword>
<organism evidence="3 4">
    <name type="scientific">Bosea rubneri</name>
    <dbReference type="NCBI Taxonomy" id="3075434"/>
    <lineage>
        <taxon>Bacteria</taxon>
        <taxon>Pseudomonadati</taxon>
        <taxon>Pseudomonadota</taxon>
        <taxon>Alphaproteobacteria</taxon>
        <taxon>Hyphomicrobiales</taxon>
        <taxon>Boseaceae</taxon>
        <taxon>Bosea</taxon>
    </lineage>
</organism>
<evidence type="ECO:0000256" key="1">
    <source>
        <dbReference type="ARBA" id="ARBA00022729"/>
    </source>
</evidence>
<dbReference type="CDD" id="cd13602">
    <property type="entry name" value="PBP2_TRAP_BpDctp6_7"/>
    <property type="match status" value="1"/>
</dbReference>